<keyword evidence="1" id="KW-0436">Ligase</keyword>
<dbReference type="Proteomes" id="UP000254181">
    <property type="component" value="Unassembled WGS sequence"/>
</dbReference>
<name>A0A377JYI5_ECOLX</name>
<evidence type="ECO:0000313" key="1">
    <source>
        <dbReference type="EMBL" id="STP17166.1"/>
    </source>
</evidence>
<sequence length="31" mass="3597">MNYELLTTENAPVKMWTKGVPVEADARQQLY</sequence>
<dbReference type="EC" id="6.5.1.-" evidence="1"/>
<proteinExistence type="predicted"/>
<dbReference type="AlphaFoldDB" id="A0A377JYI5"/>
<accession>A0A377JYI5</accession>
<dbReference type="EMBL" id="UGEM01000004">
    <property type="protein sequence ID" value="STP17166.1"/>
    <property type="molecule type" value="Genomic_DNA"/>
</dbReference>
<dbReference type="GO" id="GO:0016874">
    <property type="term" value="F:ligase activity"/>
    <property type="evidence" value="ECO:0007669"/>
    <property type="project" value="UniProtKB-KW"/>
</dbReference>
<gene>
    <name evidence="1" type="primary">rtcB_1</name>
    <name evidence="1" type="ORF">NCTC9075_00575</name>
</gene>
<organism evidence="1 2">
    <name type="scientific">Escherichia coli</name>
    <dbReference type="NCBI Taxonomy" id="562"/>
    <lineage>
        <taxon>Bacteria</taxon>
        <taxon>Pseudomonadati</taxon>
        <taxon>Pseudomonadota</taxon>
        <taxon>Gammaproteobacteria</taxon>
        <taxon>Enterobacterales</taxon>
        <taxon>Enterobacteriaceae</taxon>
        <taxon>Escherichia</taxon>
    </lineage>
</organism>
<evidence type="ECO:0000313" key="2">
    <source>
        <dbReference type="Proteomes" id="UP000254181"/>
    </source>
</evidence>
<protein>
    <submittedName>
        <fullName evidence="1">Protein rtcB</fullName>
        <ecNumber evidence="1">6.5.1.-</ecNumber>
    </submittedName>
</protein>
<reference evidence="1 2" key="1">
    <citation type="submission" date="2018-06" db="EMBL/GenBank/DDBJ databases">
        <authorList>
            <consortium name="Pathogen Informatics"/>
            <person name="Doyle S."/>
        </authorList>
    </citation>
    <scope>NUCLEOTIDE SEQUENCE [LARGE SCALE GENOMIC DNA]</scope>
    <source>
        <strain evidence="1 2">NCTC9075</strain>
    </source>
</reference>